<accession>A0A564YDM8</accession>
<evidence type="ECO:0000256" key="1">
    <source>
        <dbReference type="SAM" id="MobiDB-lite"/>
    </source>
</evidence>
<feature type="compositionally biased region" description="Basic and acidic residues" evidence="1">
    <location>
        <begin position="26"/>
        <end position="41"/>
    </location>
</feature>
<gene>
    <name evidence="2" type="ORF">WMSIL1_LOCUS4897</name>
</gene>
<name>A0A564YDM8_HYMDI</name>
<evidence type="ECO:0000313" key="2">
    <source>
        <dbReference type="EMBL" id="VUZ44693.1"/>
    </source>
</evidence>
<feature type="compositionally biased region" description="Polar residues" evidence="1">
    <location>
        <begin position="42"/>
        <end position="52"/>
    </location>
</feature>
<feature type="region of interest" description="Disordered" evidence="1">
    <location>
        <begin position="24"/>
        <end position="52"/>
    </location>
</feature>
<dbReference type="AlphaFoldDB" id="A0A564YDM8"/>
<sequence length="52" mass="6147">MLHEATFLEKTIFSSLTPEQPVIPDVVRRRERSHDKDERIIKSTNGRVTQRK</sequence>
<protein>
    <submittedName>
        <fullName evidence="2">Uncharacterized protein</fullName>
    </submittedName>
</protein>
<dbReference type="EMBL" id="CABIJS010000144">
    <property type="protein sequence ID" value="VUZ44693.1"/>
    <property type="molecule type" value="Genomic_DNA"/>
</dbReference>
<evidence type="ECO:0000313" key="3">
    <source>
        <dbReference type="Proteomes" id="UP000321570"/>
    </source>
</evidence>
<dbReference type="Proteomes" id="UP000321570">
    <property type="component" value="Unassembled WGS sequence"/>
</dbReference>
<keyword evidence="3" id="KW-1185">Reference proteome</keyword>
<proteinExistence type="predicted"/>
<organism evidence="2 3">
    <name type="scientific">Hymenolepis diminuta</name>
    <name type="common">Rat tapeworm</name>
    <dbReference type="NCBI Taxonomy" id="6216"/>
    <lineage>
        <taxon>Eukaryota</taxon>
        <taxon>Metazoa</taxon>
        <taxon>Spiralia</taxon>
        <taxon>Lophotrochozoa</taxon>
        <taxon>Platyhelminthes</taxon>
        <taxon>Cestoda</taxon>
        <taxon>Eucestoda</taxon>
        <taxon>Cyclophyllidea</taxon>
        <taxon>Hymenolepididae</taxon>
        <taxon>Hymenolepis</taxon>
    </lineage>
</organism>
<reference evidence="2 3" key="1">
    <citation type="submission" date="2019-07" db="EMBL/GenBank/DDBJ databases">
        <authorList>
            <person name="Jastrzebski P J."/>
            <person name="Paukszto L."/>
            <person name="Jastrzebski P J."/>
        </authorList>
    </citation>
    <scope>NUCLEOTIDE SEQUENCE [LARGE SCALE GENOMIC DNA]</scope>
    <source>
        <strain evidence="2 3">WMS-il1</strain>
    </source>
</reference>